<dbReference type="WBParaSite" id="EEL_0000319701-mRNA-1">
    <property type="protein sequence ID" value="EEL_0000319701-mRNA-1"/>
    <property type="gene ID" value="EEL_0000319701"/>
</dbReference>
<protein>
    <submittedName>
        <fullName evidence="3">7TM_GPCR_Srx domain-containing protein</fullName>
    </submittedName>
</protein>
<evidence type="ECO:0000256" key="1">
    <source>
        <dbReference type="SAM" id="Phobius"/>
    </source>
</evidence>
<keyword evidence="2" id="KW-1185">Reference proteome</keyword>
<organism evidence="2 3">
    <name type="scientific">Elaeophora elaphi</name>
    <dbReference type="NCBI Taxonomy" id="1147741"/>
    <lineage>
        <taxon>Eukaryota</taxon>
        <taxon>Metazoa</taxon>
        <taxon>Ecdysozoa</taxon>
        <taxon>Nematoda</taxon>
        <taxon>Chromadorea</taxon>
        <taxon>Rhabditida</taxon>
        <taxon>Spirurina</taxon>
        <taxon>Spiruromorpha</taxon>
        <taxon>Filarioidea</taxon>
        <taxon>Onchocercidae</taxon>
        <taxon>Elaeophora</taxon>
    </lineage>
</organism>
<name>A0A0R3RNY6_9BILA</name>
<evidence type="ECO:0000313" key="3">
    <source>
        <dbReference type="WBParaSite" id="EEL_0000319701-mRNA-1"/>
    </source>
</evidence>
<feature type="transmembrane region" description="Helical" evidence="1">
    <location>
        <begin position="45"/>
        <end position="73"/>
    </location>
</feature>
<dbReference type="Proteomes" id="UP000050640">
    <property type="component" value="Unplaced"/>
</dbReference>
<accession>A0A0R3RNY6</accession>
<evidence type="ECO:0000313" key="2">
    <source>
        <dbReference type="Proteomes" id="UP000050640"/>
    </source>
</evidence>
<proteinExistence type="predicted"/>
<sequence>MIIAESNARDNSFALFCIALVSLFGFLGNGLSLHITTTNSRFQNAYGTLCTAVLLCNIQTISIILIWGAIVLIT</sequence>
<feature type="transmembrane region" description="Helical" evidence="1">
    <location>
        <begin position="12"/>
        <end position="33"/>
    </location>
</feature>
<keyword evidence="1" id="KW-0472">Membrane</keyword>
<dbReference type="AlphaFoldDB" id="A0A0R3RNY6"/>
<reference evidence="3" key="1">
    <citation type="submission" date="2017-02" db="UniProtKB">
        <authorList>
            <consortium name="WormBaseParasite"/>
        </authorList>
    </citation>
    <scope>IDENTIFICATION</scope>
</reference>
<keyword evidence="1" id="KW-0812">Transmembrane</keyword>
<keyword evidence="1" id="KW-1133">Transmembrane helix</keyword>